<sequence length="243" mass="25131">MTNKHIRKLTAAFLFAPLLAFAAAPATGIDARHGRVDVVAGAQGADLLVAGKKIASLGAAGASLFPIASVGERDYVVVQAQRAGTSCKNAYLLLELSDAAPMLSKEFGSCRDLAGVGNAGAAPVVHLNNRADPQAGVESYQWKEGEVIMAFESPSLCSANGFLAQKNAQPLSAPLSSHVAGTGRLQFLSAPDPVCAMPGVFVVPGDSVSTSLASGAFVYANYTNPRSGRKVQGWVPRARLAEH</sequence>
<name>A0ABX0MCI0_9BURK</name>
<reference evidence="2 3" key="1">
    <citation type="submission" date="2019-09" db="EMBL/GenBank/DDBJ databases">
        <title>Taxonomy of Antarctic Massilia spp.: description of Massilia rubra sp. nov., Massilia aquatica sp. nov., Massilia mucilaginosa sp. nov., Massilia frigida sp. nov. isolated from streams, lakes and regoliths.</title>
        <authorList>
            <person name="Holochova P."/>
            <person name="Sedlacek I."/>
            <person name="Kralova S."/>
            <person name="Maslanova I."/>
            <person name="Busse H.-J."/>
            <person name="Stankova E."/>
            <person name="Vrbovska V."/>
            <person name="Kovarovic V."/>
            <person name="Bartak M."/>
            <person name="Svec P."/>
            <person name="Pantucek R."/>
        </authorList>
    </citation>
    <scope>NUCLEOTIDE SEQUENCE [LARGE SCALE GENOMIC DNA]</scope>
    <source>
        <strain evidence="2 3">CCM 8693</strain>
    </source>
</reference>
<feature type="chain" id="PRO_5045342285" evidence="1">
    <location>
        <begin position="23"/>
        <end position="243"/>
    </location>
</feature>
<keyword evidence="1" id="KW-0732">Signal</keyword>
<protein>
    <submittedName>
        <fullName evidence="2">Uncharacterized protein</fullName>
    </submittedName>
</protein>
<proteinExistence type="predicted"/>
<gene>
    <name evidence="2" type="ORF">F1609_17555</name>
</gene>
<dbReference type="EMBL" id="VVIW01000010">
    <property type="protein sequence ID" value="NHZ41957.1"/>
    <property type="molecule type" value="Genomic_DNA"/>
</dbReference>
<comment type="caution">
    <text evidence="2">The sequence shown here is derived from an EMBL/GenBank/DDBJ whole genome shotgun (WGS) entry which is preliminary data.</text>
</comment>
<feature type="signal peptide" evidence="1">
    <location>
        <begin position="1"/>
        <end position="22"/>
    </location>
</feature>
<dbReference type="Proteomes" id="UP000819052">
    <property type="component" value="Unassembled WGS sequence"/>
</dbReference>
<keyword evidence="3" id="KW-1185">Reference proteome</keyword>
<evidence type="ECO:0000256" key="1">
    <source>
        <dbReference type="SAM" id="SignalP"/>
    </source>
</evidence>
<evidence type="ECO:0000313" key="2">
    <source>
        <dbReference type="EMBL" id="NHZ41957.1"/>
    </source>
</evidence>
<organism evidence="2 3">
    <name type="scientific">Massilia aquatica</name>
    <dbReference type="NCBI Taxonomy" id="2609000"/>
    <lineage>
        <taxon>Bacteria</taxon>
        <taxon>Pseudomonadati</taxon>
        <taxon>Pseudomonadota</taxon>
        <taxon>Betaproteobacteria</taxon>
        <taxon>Burkholderiales</taxon>
        <taxon>Oxalobacteraceae</taxon>
        <taxon>Telluria group</taxon>
        <taxon>Massilia</taxon>
    </lineage>
</organism>
<evidence type="ECO:0000313" key="3">
    <source>
        <dbReference type="Proteomes" id="UP000819052"/>
    </source>
</evidence>
<accession>A0ABX0MCI0</accession>
<dbReference type="RefSeq" id="WP_167077723.1">
    <property type="nucleotide sequence ID" value="NZ_VVIW01000010.1"/>
</dbReference>